<evidence type="ECO:0000256" key="2">
    <source>
        <dbReference type="SAM" id="Phobius"/>
    </source>
</evidence>
<organism evidence="3 4">
    <name type="scientific">Rhodotorula mucilaginosa</name>
    <name type="common">Yeast</name>
    <name type="synonym">Rhodotorula rubra</name>
    <dbReference type="NCBI Taxonomy" id="5537"/>
    <lineage>
        <taxon>Eukaryota</taxon>
        <taxon>Fungi</taxon>
        <taxon>Dikarya</taxon>
        <taxon>Basidiomycota</taxon>
        <taxon>Pucciniomycotina</taxon>
        <taxon>Microbotryomycetes</taxon>
        <taxon>Sporidiobolales</taxon>
        <taxon>Sporidiobolaceae</taxon>
        <taxon>Rhodotorula</taxon>
    </lineage>
</organism>
<keyword evidence="2" id="KW-0472">Membrane</keyword>
<feature type="region of interest" description="Disordered" evidence="1">
    <location>
        <begin position="1"/>
        <end position="42"/>
    </location>
</feature>
<evidence type="ECO:0000313" key="3">
    <source>
        <dbReference type="EMBL" id="KAG0656433.1"/>
    </source>
</evidence>
<feature type="transmembrane region" description="Helical" evidence="2">
    <location>
        <begin position="55"/>
        <end position="73"/>
    </location>
</feature>
<comment type="caution">
    <text evidence="3">The sequence shown here is derived from an EMBL/GenBank/DDBJ whole genome shotgun (WGS) entry which is preliminary data.</text>
</comment>
<protein>
    <submittedName>
        <fullName evidence="3">Uncharacterized protein</fullName>
    </submittedName>
</protein>
<dbReference type="OrthoDB" id="2519809at2759"/>
<name>A0A9P7B3L4_RHOMI</name>
<reference evidence="3 4" key="1">
    <citation type="submission" date="2020-11" db="EMBL/GenBank/DDBJ databases">
        <title>Kefir isolates.</title>
        <authorList>
            <person name="Marcisauskas S."/>
            <person name="Kim Y."/>
            <person name="Blasche S."/>
        </authorList>
    </citation>
    <scope>NUCLEOTIDE SEQUENCE [LARGE SCALE GENOMIC DNA]</scope>
    <source>
        <strain evidence="3 4">KR</strain>
    </source>
</reference>
<keyword evidence="4" id="KW-1185">Reference proteome</keyword>
<feature type="compositionally biased region" description="Low complexity" evidence="1">
    <location>
        <begin position="9"/>
        <end position="21"/>
    </location>
</feature>
<accession>A0A9P7B3L4</accession>
<sequence>MIPTYTRFAATTAGPTATKGPVMPPFDGRKGPHESVKRPTAWSTRKSAAKGISPVYAWPLTLAFVGAGAFYMYNRSGGLERDLKQNSKGAVFASPKEK</sequence>
<feature type="compositionally biased region" description="Basic and acidic residues" evidence="1">
    <location>
        <begin position="27"/>
        <end position="37"/>
    </location>
</feature>
<gene>
    <name evidence="3" type="ORF">C6P46_007092</name>
</gene>
<dbReference type="EMBL" id="PUHQ01000097">
    <property type="protein sequence ID" value="KAG0656433.1"/>
    <property type="molecule type" value="Genomic_DNA"/>
</dbReference>
<keyword evidence="2" id="KW-1133">Transmembrane helix</keyword>
<evidence type="ECO:0000256" key="1">
    <source>
        <dbReference type="SAM" id="MobiDB-lite"/>
    </source>
</evidence>
<dbReference type="Proteomes" id="UP000777482">
    <property type="component" value="Unassembled WGS sequence"/>
</dbReference>
<keyword evidence="2" id="KW-0812">Transmembrane</keyword>
<dbReference type="AlphaFoldDB" id="A0A9P7B3L4"/>
<proteinExistence type="predicted"/>
<evidence type="ECO:0000313" key="4">
    <source>
        <dbReference type="Proteomes" id="UP000777482"/>
    </source>
</evidence>